<dbReference type="Proteomes" id="UP001202289">
    <property type="component" value="Unassembled WGS sequence"/>
</dbReference>
<evidence type="ECO:0000313" key="2">
    <source>
        <dbReference type="Proteomes" id="UP001202289"/>
    </source>
</evidence>
<name>A0ACC6A4B2_9BACI</name>
<reference evidence="1" key="1">
    <citation type="submission" date="2022-05" db="EMBL/GenBank/DDBJ databases">
        <title>Comparative Genomics of Spacecraft Associated Microbes.</title>
        <authorList>
            <person name="Tran M.T."/>
            <person name="Wright A."/>
            <person name="Seuylemezian A."/>
            <person name="Eisen J."/>
            <person name="Coil D."/>
        </authorList>
    </citation>
    <scope>NUCLEOTIDE SEQUENCE</scope>
    <source>
        <strain evidence="1">FAIRING 10M-2.2</strain>
    </source>
</reference>
<protein>
    <submittedName>
        <fullName evidence="1">Uncharacterized protein</fullName>
    </submittedName>
</protein>
<keyword evidence="2" id="KW-1185">Reference proteome</keyword>
<dbReference type="EMBL" id="JAMBOP010000004">
    <property type="protein sequence ID" value="MCM3735099.1"/>
    <property type="molecule type" value="Genomic_DNA"/>
</dbReference>
<accession>A0ACC6A4B2</accession>
<organism evidence="1 2">
    <name type="scientific">Bacillus cytotoxicus</name>
    <dbReference type="NCBI Taxonomy" id="580165"/>
    <lineage>
        <taxon>Bacteria</taxon>
        <taxon>Bacillati</taxon>
        <taxon>Bacillota</taxon>
        <taxon>Bacilli</taxon>
        <taxon>Bacillales</taxon>
        <taxon>Bacillaceae</taxon>
        <taxon>Bacillus</taxon>
        <taxon>Bacillus cereus group</taxon>
    </lineage>
</organism>
<evidence type="ECO:0000313" key="1">
    <source>
        <dbReference type="EMBL" id="MCM3735099.1"/>
    </source>
</evidence>
<comment type="caution">
    <text evidence="1">The sequence shown here is derived from an EMBL/GenBank/DDBJ whole genome shotgun (WGS) entry which is preliminary data.</text>
</comment>
<sequence length="201" mass="24015">MENRKFLVLGHPRSGTAFMVKLFRQFGYQIGHEIMGRDGISSWMFAVDDYQVYTDHTLNRKNFTFDYIIMNLRHPVNIISSSYFTENPSRISLDYRKKHLNLEGLNRVEVAVKSVLDWYKKIELQRPNLKVCIDKNPEEKLFYFLKRFENKESLLPVEKIEKKVNARNHPDLTFSFIKENCNKDIVLELENFCNLYEYKIT</sequence>
<proteinExistence type="predicted"/>
<gene>
    <name evidence="1" type="ORF">M3215_04530</name>
</gene>